<dbReference type="Pfam" id="PF02775">
    <property type="entry name" value="TPP_enzyme_C"/>
    <property type="match status" value="1"/>
</dbReference>
<reference evidence="3" key="1">
    <citation type="submission" date="2018-06" db="EMBL/GenBank/DDBJ databases">
        <authorList>
            <person name="Zhirakovskaya E."/>
        </authorList>
    </citation>
    <scope>NUCLEOTIDE SEQUENCE</scope>
</reference>
<dbReference type="PANTHER" id="PTHR48084">
    <property type="entry name" value="2-OXOGLUTARATE OXIDOREDUCTASE SUBUNIT KORB-RELATED"/>
    <property type="match status" value="1"/>
</dbReference>
<dbReference type="GO" id="GO:0045333">
    <property type="term" value="P:cellular respiration"/>
    <property type="evidence" value="ECO:0007669"/>
    <property type="project" value="UniProtKB-ARBA"/>
</dbReference>
<dbReference type="EMBL" id="UOEM01000108">
    <property type="protein sequence ID" value="VAW17815.1"/>
    <property type="molecule type" value="Genomic_DNA"/>
</dbReference>
<sequence>MNEMTIPRDSNFEIRDYLRLDLMPHFLCPGCGHGIALRALLWAVSELGIEKDNLAIVSGIGCSGRMGAYVDTNTFHVTHGRPLAFATGLALTRPDLEVVVITGDGDALAIGGNHLIHACRRNLKMTCLLLNNEVYGMTGGQVSPTTSESRYTTTTPLGNTEPVFDTCKLAEAAGAGFVGREATLQTPTLQNLIKQAISHNGFSLVEIISDCTEIFGRKNDLGNSPEMILSQKAKMRPENYGNSVDQPFRPNPFETGVLTKNDRPEYLATYRTHMEAVKAAGGKKP</sequence>
<evidence type="ECO:0000256" key="1">
    <source>
        <dbReference type="ARBA" id="ARBA00023002"/>
    </source>
</evidence>
<dbReference type="SUPFAM" id="SSF52518">
    <property type="entry name" value="Thiamin diphosphate-binding fold (THDP-binding)"/>
    <property type="match status" value="1"/>
</dbReference>
<dbReference type="InterPro" id="IPR011766">
    <property type="entry name" value="TPP_enzyme_TPP-bd"/>
</dbReference>
<feature type="domain" description="Thiamine pyrophosphate enzyme TPP-binding" evidence="2">
    <location>
        <begin position="60"/>
        <end position="207"/>
    </location>
</feature>
<organism evidence="3">
    <name type="scientific">hydrothermal vent metagenome</name>
    <dbReference type="NCBI Taxonomy" id="652676"/>
    <lineage>
        <taxon>unclassified sequences</taxon>
        <taxon>metagenomes</taxon>
        <taxon>ecological metagenomes</taxon>
    </lineage>
</organism>
<dbReference type="PANTHER" id="PTHR48084:SF1">
    <property type="entry name" value="2-OXOGLUTARATE SYNTHASE SUBUNIT KORB"/>
    <property type="match status" value="1"/>
</dbReference>
<dbReference type="Gene3D" id="3.40.50.970">
    <property type="match status" value="1"/>
</dbReference>
<evidence type="ECO:0000259" key="2">
    <source>
        <dbReference type="Pfam" id="PF02775"/>
    </source>
</evidence>
<accession>A0A3B0TGP4</accession>
<gene>
    <name evidence="3" type="ORF">MNBD_ALPHA09-343</name>
</gene>
<proteinExistence type="predicted"/>
<dbReference type="CDD" id="cd03375">
    <property type="entry name" value="TPP_OGFOR"/>
    <property type="match status" value="1"/>
</dbReference>
<dbReference type="GO" id="GO:0016625">
    <property type="term" value="F:oxidoreductase activity, acting on the aldehyde or oxo group of donors, iron-sulfur protein as acceptor"/>
    <property type="evidence" value="ECO:0007669"/>
    <property type="project" value="UniProtKB-ARBA"/>
</dbReference>
<evidence type="ECO:0000313" key="3">
    <source>
        <dbReference type="EMBL" id="VAW17815.1"/>
    </source>
</evidence>
<name>A0A3B0TGP4_9ZZZZ</name>
<dbReference type="AlphaFoldDB" id="A0A3B0TGP4"/>
<dbReference type="InterPro" id="IPR051457">
    <property type="entry name" value="2-oxoacid:Fd_oxidoreductase"/>
</dbReference>
<keyword evidence="1 3" id="KW-0560">Oxidoreductase</keyword>
<dbReference type="EC" id="1.2.7.-" evidence="3"/>
<dbReference type="InterPro" id="IPR029061">
    <property type="entry name" value="THDP-binding"/>
</dbReference>
<dbReference type="GO" id="GO:0030976">
    <property type="term" value="F:thiamine pyrophosphate binding"/>
    <property type="evidence" value="ECO:0007669"/>
    <property type="project" value="InterPro"/>
</dbReference>
<protein>
    <submittedName>
        <fullName evidence="3">2-oxoglutarate/2-oxoacid ferredoxin oxidoreductase, beta subunit</fullName>
        <ecNumber evidence="3">1.2.7.-</ecNumber>
    </submittedName>
</protein>